<evidence type="ECO:0000313" key="2">
    <source>
        <dbReference type="EMBL" id="ORZ24484.1"/>
    </source>
</evidence>
<dbReference type="EMBL" id="MCGE01000002">
    <property type="protein sequence ID" value="ORZ24484.1"/>
    <property type="molecule type" value="Genomic_DNA"/>
</dbReference>
<organism evidence="2 3">
    <name type="scientific">Absidia repens</name>
    <dbReference type="NCBI Taxonomy" id="90262"/>
    <lineage>
        <taxon>Eukaryota</taxon>
        <taxon>Fungi</taxon>
        <taxon>Fungi incertae sedis</taxon>
        <taxon>Mucoromycota</taxon>
        <taxon>Mucoromycotina</taxon>
        <taxon>Mucoromycetes</taxon>
        <taxon>Mucorales</taxon>
        <taxon>Cunninghamellaceae</taxon>
        <taxon>Absidia</taxon>
    </lineage>
</organism>
<comment type="caution">
    <text evidence="2">The sequence shown here is derived from an EMBL/GenBank/DDBJ whole genome shotgun (WGS) entry which is preliminary data.</text>
</comment>
<name>A0A1X2IYS8_9FUNG</name>
<accession>A0A1X2IYS8</accession>
<protein>
    <submittedName>
        <fullName evidence="2">Uncharacterized protein</fullName>
    </submittedName>
</protein>
<keyword evidence="3" id="KW-1185">Reference proteome</keyword>
<gene>
    <name evidence="2" type="ORF">BCR42DRAFT_432362</name>
</gene>
<dbReference type="AlphaFoldDB" id="A0A1X2IYS8"/>
<feature type="region of interest" description="Disordered" evidence="1">
    <location>
        <begin position="45"/>
        <end position="102"/>
    </location>
</feature>
<reference evidence="2 3" key="1">
    <citation type="submission" date="2016-07" db="EMBL/GenBank/DDBJ databases">
        <title>Pervasive Adenine N6-methylation of Active Genes in Fungi.</title>
        <authorList>
            <consortium name="DOE Joint Genome Institute"/>
            <person name="Mondo S.J."/>
            <person name="Dannebaum R.O."/>
            <person name="Kuo R.C."/>
            <person name="Labutti K."/>
            <person name="Haridas S."/>
            <person name="Kuo A."/>
            <person name="Salamov A."/>
            <person name="Ahrendt S.R."/>
            <person name="Lipzen A."/>
            <person name="Sullivan W."/>
            <person name="Andreopoulos W.B."/>
            <person name="Clum A."/>
            <person name="Lindquist E."/>
            <person name="Daum C."/>
            <person name="Ramamoorthy G.K."/>
            <person name="Gryganskyi A."/>
            <person name="Culley D."/>
            <person name="Magnuson J.K."/>
            <person name="James T.Y."/>
            <person name="O'Malley M.A."/>
            <person name="Stajich J.E."/>
            <person name="Spatafora J.W."/>
            <person name="Visel A."/>
            <person name="Grigoriev I.V."/>
        </authorList>
    </citation>
    <scope>NUCLEOTIDE SEQUENCE [LARGE SCALE GENOMIC DNA]</scope>
    <source>
        <strain evidence="2 3">NRRL 1336</strain>
    </source>
</reference>
<sequence>MHFNPCGGLCGILGLNPSSHANLLMEAFVTDSYGHLFALDHTYHHHHASPSGSSNTMPAQLGYYQPSGSPYPRPLFMRTPGNSRTPTQHRQQPTPPDHNCTGVIPLNARRRVVVSG</sequence>
<evidence type="ECO:0000313" key="3">
    <source>
        <dbReference type="Proteomes" id="UP000193560"/>
    </source>
</evidence>
<evidence type="ECO:0000256" key="1">
    <source>
        <dbReference type="SAM" id="MobiDB-lite"/>
    </source>
</evidence>
<dbReference type="Proteomes" id="UP000193560">
    <property type="component" value="Unassembled WGS sequence"/>
</dbReference>
<proteinExistence type="predicted"/>